<dbReference type="EMBL" id="WHWB01033964">
    <property type="protein sequence ID" value="KAJ7415291.1"/>
    <property type="molecule type" value="Genomic_DNA"/>
</dbReference>
<dbReference type="InterPro" id="IPR001969">
    <property type="entry name" value="Aspartic_peptidase_AS"/>
</dbReference>
<dbReference type="Gene3D" id="3.10.10.10">
    <property type="entry name" value="HIV Type 1 Reverse Transcriptase, subunit A, domain 1"/>
    <property type="match status" value="1"/>
</dbReference>
<dbReference type="Proteomes" id="UP001145742">
    <property type="component" value="Unassembled WGS sequence"/>
</dbReference>
<keyword evidence="2" id="KW-1185">Reference proteome</keyword>
<dbReference type="PANTHER" id="PTHR33064:SF29">
    <property type="entry name" value="PEPTIDASE A2 DOMAIN-CONTAINING PROTEIN-RELATED"/>
    <property type="match status" value="1"/>
</dbReference>
<evidence type="ECO:0008006" key="3">
    <source>
        <dbReference type="Google" id="ProtNLM"/>
    </source>
</evidence>
<dbReference type="SUPFAM" id="SSF56672">
    <property type="entry name" value="DNA/RNA polymerases"/>
    <property type="match status" value="1"/>
</dbReference>
<gene>
    <name evidence="1" type="ORF">WISP_78912</name>
</gene>
<dbReference type="PROSITE" id="PS00141">
    <property type="entry name" value="ASP_PROTEASE"/>
    <property type="match status" value="1"/>
</dbReference>
<dbReference type="InterPro" id="IPR051320">
    <property type="entry name" value="Viral_Replic_Matur_Polypro"/>
</dbReference>
<evidence type="ECO:0000313" key="1">
    <source>
        <dbReference type="EMBL" id="KAJ7415291.1"/>
    </source>
</evidence>
<protein>
    <recommendedName>
        <fullName evidence="3">Peptidase A2 domain-containing protein</fullName>
    </recommendedName>
</protein>
<accession>A0ABQ9D9Z4</accession>
<name>A0ABQ9D9Z4_9PASS</name>
<evidence type="ECO:0000313" key="2">
    <source>
        <dbReference type="Proteomes" id="UP001145742"/>
    </source>
</evidence>
<reference evidence="1" key="1">
    <citation type="submission" date="2019-10" db="EMBL/GenBank/DDBJ databases">
        <authorList>
            <person name="Soares A.E.R."/>
            <person name="Aleixo A."/>
            <person name="Schneider P."/>
            <person name="Miyaki C.Y."/>
            <person name="Schneider M.P."/>
            <person name="Mello C."/>
            <person name="Vasconcelos A.T.R."/>
        </authorList>
    </citation>
    <scope>NUCLEOTIDE SEQUENCE</scope>
    <source>
        <tissue evidence="1">Muscle</tissue>
    </source>
</reference>
<organism evidence="1 2">
    <name type="scientific">Willisornis vidua</name>
    <name type="common">Xingu scale-backed antbird</name>
    <dbReference type="NCBI Taxonomy" id="1566151"/>
    <lineage>
        <taxon>Eukaryota</taxon>
        <taxon>Metazoa</taxon>
        <taxon>Chordata</taxon>
        <taxon>Craniata</taxon>
        <taxon>Vertebrata</taxon>
        <taxon>Euteleostomi</taxon>
        <taxon>Archelosauria</taxon>
        <taxon>Archosauria</taxon>
        <taxon>Dinosauria</taxon>
        <taxon>Saurischia</taxon>
        <taxon>Theropoda</taxon>
        <taxon>Coelurosauria</taxon>
        <taxon>Aves</taxon>
        <taxon>Neognathae</taxon>
        <taxon>Neoaves</taxon>
        <taxon>Telluraves</taxon>
        <taxon>Australaves</taxon>
        <taxon>Passeriformes</taxon>
        <taxon>Thamnophilidae</taxon>
        <taxon>Willisornis</taxon>
    </lineage>
</organism>
<comment type="caution">
    <text evidence="1">The sequence shown here is derived from an EMBL/GenBank/DDBJ whole genome shotgun (WGS) entry which is preliminary data.</text>
</comment>
<dbReference type="InterPro" id="IPR043502">
    <property type="entry name" value="DNA/RNA_pol_sf"/>
</dbReference>
<proteinExistence type="predicted"/>
<dbReference type="PANTHER" id="PTHR33064">
    <property type="entry name" value="POL PROTEIN"/>
    <property type="match status" value="1"/>
</dbReference>
<sequence length="319" mass="36631">MASSLWIQILRAVRARYPFEEYLMSAPREWNTVEEGIQYLREVVMLEIIYYDPDYYDILVPEKIVRTRPMWDKEEERDQDDNRVYWAVWVQCPGTSDARRYQALVDTGAQYTLMPSGHESTETVSISGVTKGSQDLSVVEAGMSLTGDQWEKHSIVTEPEVLGMDYLKRGHFKDPKGYRWAFDVATVIEEKSKQLSTLLGLSEDPSAVGLLRVEDQEVPMATATIHRRLYWTNRDAVIPIHKMIRKLESQGVVSGTPSPFNSPIWPVRKSDGEWRLTVNYRGLNEVTPPLSAAVPDMLELQYELETKAAKWYTTIDMVS</sequence>